<proteinExistence type="predicted"/>
<evidence type="ECO:0000313" key="5">
    <source>
        <dbReference type="Proteomes" id="UP000821837"/>
    </source>
</evidence>
<sequence length="337" mass="37501">MSSAHISSTPVKKGTCSAAPNEVPATADASAIPPGSLKIICLLLVLTVMTVALYVVTMPSSRRQDRPVGTLIDVVDDEVNRDRGSVKLQPAVRSTPLPARSRRSASSKRISTTEAKEAESSSDGSMADNATEMMDAPQIVVHNESRGPCTEQARFGACTYENRHEFFFDIEKQKCRSKARQLPPSCLAGQNRFKSFRDCRLACMDQVAEQRCLAEPQYRSCAPEDIARRWWYLKRGKCHLWKFPNSNCVSPRLALFEREEDCHNLCVAGKPVARHPSCSETPVQHVCTALHMVYPVLARPHKKRLTCVQTDHSEPKCLTGSNRFHTEEACREACLQA</sequence>
<keyword evidence="2" id="KW-0472">Membrane</keyword>
<accession>A0A9D4Q1L2</accession>
<evidence type="ECO:0000313" key="4">
    <source>
        <dbReference type="EMBL" id="KAH7962840.1"/>
    </source>
</evidence>
<evidence type="ECO:0000259" key="3">
    <source>
        <dbReference type="PROSITE" id="PS50279"/>
    </source>
</evidence>
<feature type="domain" description="BPTI/Kunitz inhibitor" evidence="3">
    <location>
        <begin position="149"/>
        <end position="203"/>
    </location>
</feature>
<keyword evidence="5" id="KW-1185">Reference proteome</keyword>
<protein>
    <recommendedName>
        <fullName evidence="3">BPTI/Kunitz inhibitor domain-containing protein</fullName>
    </recommendedName>
</protein>
<reference evidence="4" key="1">
    <citation type="journal article" date="2020" name="Cell">
        <title>Large-Scale Comparative Analyses of Tick Genomes Elucidate Their Genetic Diversity and Vector Capacities.</title>
        <authorList>
            <consortium name="Tick Genome and Microbiome Consortium (TIGMIC)"/>
            <person name="Jia N."/>
            <person name="Wang J."/>
            <person name="Shi W."/>
            <person name="Du L."/>
            <person name="Sun Y."/>
            <person name="Zhan W."/>
            <person name="Jiang J.F."/>
            <person name="Wang Q."/>
            <person name="Zhang B."/>
            <person name="Ji P."/>
            <person name="Bell-Sakyi L."/>
            <person name="Cui X.M."/>
            <person name="Yuan T.T."/>
            <person name="Jiang B.G."/>
            <person name="Yang W.F."/>
            <person name="Lam T.T."/>
            <person name="Chang Q.C."/>
            <person name="Ding S.J."/>
            <person name="Wang X.J."/>
            <person name="Zhu J.G."/>
            <person name="Ruan X.D."/>
            <person name="Zhao L."/>
            <person name="Wei J.T."/>
            <person name="Ye R.Z."/>
            <person name="Que T.C."/>
            <person name="Du C.H."/>
            <person name="Zhou Y.H."/>
            <person name="Cheng J.X."/>
            <person name="Dai P.F."/>
            <person name="Guo W.B."/>
            <person name="Han X.H."/>
            <person name="Huang E.J."/>
            <person name="Li L.F."/>
            <person name="Wei W."/>
            <person name="Gao Y.C."/>
            <person name="Liu J.Z."/>
            <person name="Shao H.Z."/>
            <person name="Wang X."/>
            <person name="Wang C.C."/>
            <person name="Yang T.C."/>
            <person name="Huo Q.B."/>
            <person name="Li W."/>
            <person name="Chen H.Y."/>
            <person name="Chen S.E."/>
            <person name="Zhou L.G."/>
            <person name="Ni X.B."/>
            <person name="Tian J.H."/>
            <person name="Sheng Y."/>
            <person name="Liu T."/>
            <person name="Pan Y.S."/>
            <person name="Xia L.Y."/>
            <person name="Li J."/>
            <person name="Zhao F."/>
            <person name="Cao W.C."/>
        </authorList>
    </citation>
    <scope>NUCLEOTIDE SEQUENCE</scope>
    <source>
        <strain evidence="4">Rsan-2018</strain>
    </source>
</reference>
<dbReference type="SUPFAM" id="SSF57362">
    <property type="entry name" value="BPTI-like"/>
    <property type="match status" value="1"/>
</dbReference>
<dbReference type="InterPro" id="IPR036880">
    <property type="entry name" value="Kunitz_BPTI_sf"/>
</dbReference>
<dbReference type="InterPro" id="IPR002223">
    <property type="entry name" value="Kunitz_BPTI"/>
</dbReference>
<evidence type="ECO:0000256" key="2">
    <source>
        <dbReference type="SAM" id="Phobius"/>
    </source>
</evidence>
<evidence type="ECO:0000256" key="1">
    <source>
        <dbReference type="SAM" id="MobiDB-lite"/>
    </source>
</evidence>
<dbReference type="EMBL" id="JABSTV010001249">
    <property type="protein sequence ID" value="KAH7962840.1"/>
    <property type="molecule type" value="Genomic_DNA"/>
</dbReference>
<dbReference type="Gene3D" id="4.10.410.10">
    <property type="entry name" value="Pancreatic trypsin inhibitor Kunitz domain"/>
    <property type="match status" value="2"/>
</dbReference>
<dbReference type="GO" id="GO:0004867">
    <property type="term" value="F:serine-type endopeptidase inhibitor activity"/>
    <property type="evidence" value="ECO:0007669"/>
    <property type="project" value="InterPro"/>
</dbReference>
<feature type="transmembrane region" description="Helical" evidence="2">
    <location>
        <begin position="37"/>
        <end position="56"/>
    </location>
</feature>
<feature type="region of interest" description="Disordered" evidence="1">
    <location>
        <begin position="85"/>
        <end position="129"/>
    </location>
</feature>
<keyword evidence="2" id="KW-1133">Transmembrane helix</keyword>
<reference evidence="4" key="2">
    <citation type="submission" date="2021-09" db="EMBL/GenBank/DDBJ databases">
        <authorList>
            <person name="Jia N."/>
            <person name="Wang J."/>
            <person name="Shi W."/>
            <person name="Du L."/>
            <person name="Sun Y."/>
            <person name="Zhan W."/>
            <person name="Jiang J."/>
            <person name="Wang Q."/>
            <person name="Zhang B."/>
            <person name="Ji P."/>
            <person name="Sakyi L.B."/>
            <person name="Cui X."/>
            <person name="Yuan T."/>
            <person name="Jiang B."/>
            <person name="Yang W."/>
            <person name="Lam T.T.-Y."/>
            <person name="Chang Q."/>
            <person name="Ding S."/>
            <person name="Wang X."/>
            <person name="Zhu J."/>
            <person name="Ruan X."/>
            <person name="Zhao L."/>
            <person name="Wei J."/>
            <person name="Que T."/>
            <person name="Du C."/>
            <person name="Cheng J."/>
            <person name="Dai P."/>
            <person name="Han X."/>
            <person name="Huang E."/>
            <person name="Gao Y."/>
            <person name="Liu J."/>
            <person name="Shao H."/>
            <person name="Ye R."/>
            <person name="Li L."/>
            <person name="Wei W."/>
            <person name="Wang X."/>
            <person name="Wang C."/>
            <person name="Huo Q."/>
            <person name="Li W."/>
            <person name="Guo W."/>
            <person name="Chen H."/>
            <person name="Chen S."/>
            <person name="Zhou L."/>
            <person name="Zhou L."/>
            <person name="Ni X."/>
            <person name="Tian J."/>
            <person name="Zhou Y."/>
            <person name="Sheng Y."/>
            <person name="Liu T."/>
            <person name="Pan Y."/>
            <person name="Xia L."/>
            <person name="Li J."/>
            <person name="Zhao F."/>
            <person name="Cao W."/>
        </authorList>
    </citation>
    <scope>NUCLEOTIDE SEQUENCE</scope>
    <source>
        <strain evidence="4">Rsan-2018</strain>
        <tissue evidence="4">Larvae</tissue>
    </source>
</reference>
<comment type="caution">
    <text evidence="4">The sequence shown here is derived from an EMBL/GenBank/DDBJ whole genome shotgun (WGS) entry which is preliminary data.</text>
</comment>
<dbReference type="PROSITE" id="PS50279">
    <property type="entry name" value="BPTI_KUNITZ_2"/>
    <property type="match status" value="1"/>
</dbReference>
<dbReference type="AlphaFoldDB" id="A0A9D4Q1L2"/>
<name>A0A9D4Q1L2_RHISA</name>
<dbReference type="Proteomes" id="UP000821837">
    <property type="component" value="Chromosome 3"/>
</dbReference>
<organism evidence="4 5">
    <name type="scientific">Rhipicephalus sanguineus</name>
    <name type="common">Brown dog tick</name>
    <name type="synonym">Ixodes sanguineus</name>
    <dbReference type="NCBI Taxonomy" id="34632"/>
    <lineage>
        <taxon>Eukaryota</taxon>
        <taxon>Metazoa</taxon>
        <taxon>Ecdysozoa</taxon>
        <taxon>Arthropoda</taxon>
        <taxon>Chelicerata</taxon>
        <taxon>Arachnida</taxon>
        <taxon>Acari</taxon>
        <taxon>Parasitiformes</taxon>
        <taxon>Ixodida</taxon>
        <taxon>Ixodoidea</taxon>
        <taxon>Ixodidae</taxon>
        <taxon>Rhipicephalinae</taxon>
        <taxon>Rhipicephalus</taxon>
        <taxon>Rhipicephalus</taxon>
    </lineage>
</organism>
<dbReference type="VEuPathDB" id="VectorBase:RSAN_040253"/>
<dbReference type="SMART" id="SM00131">
    <property type="entry name" value="KU"/>
    <property type="match status" value="1"/>
</dbReference>
<gene>
    <name evidence="4" type="ORF">HPB52_018218</name>
</gene>
<keyword evidence="2" id="KW-0812">Transmembrane</keyword>